<dbReference type="EMBL" id="JAJMLW010000002">
    <property type="protein sequence ID" value="MCI2241898.1"/>
    <property type="molecule type" value="Genomic_DNA"/>
</dbReference>
<sequence length="328" mass="33889">MAATPRRPARIALIVMAALLGAAVAVVALANVVVRVAFAPFYEHAEPSLAIPGIGEGFVCQDLDRLDVGGSWLFSGYMADGSASPLYRVGPDGAVSRVFLELPGGGLYDDHGSAVTSAGGRVLVAREGGYLVLDEAAVAGAADGAAVGVLGQVDLGFSPSFMNAEDGYLLAGVFYHPGDYETPEAWRLTTPDGTENPSMMFAFPADADSPAGFSVQPAAAFSIPGMIQGVCVSDGAVVLSQSFGLAPSHLYAYDGARLTRDGTFPDGGLDVPLYCLDGRSLAVDLAAPPMTEGIESFEGRVMVSEESASAKYLFGRLYGAGRVYAVEL</sequence>
<keyword evidence="2" id="KW-1185">Reference proteome</keyword>
<gene>
    <name evidence="1" type="ORF">LPT13_05990</name>
</gene>
<comment type="caution">
    <text evidence="1">The sequence shown here is derived from an EMBL/GenBank/DDBJ whole genome shotgun (WGS) entry which is preliminary data.</text>
</comment>
<evidence type="ECO:0000313" key="1">
    <source>
        <dbReference type="EMBL" id="MCI2241898.1"/>
    </source>
</evidence>
<dbReference type="Proteomes" id="UP001430755">
    <property type="component" value="Unassembled WGS sequence"/>
</dbReference>
<name>A0ABS9WGB0_9ACTN</name>
<evidence type="ECO:0000313" key="2">
    <source>
        <dbReference type="Proteomes" id="UP001430755"/>
    </source>
</evidence>
<proteinExistence type="predicted"/>
<dbReference type="RefSeq" id="WP_242164591.1">
    <property type="nucleotide sequence ID" value="NZ_JAJMLW010000002.1"/>
</dbReference>
<organism evidence="1 2">
    <name type="scientific">Adlercreutzia faecimuris</name>
    <dbReference type="NCBI Taxonomy" id="2897341"/>
    <lineage>
        <taxon>Bacteria</taxon>
        <taxon>Bacillati</taxon>
        <taxon>Actinomycetota</taxon>
        <taxon>Coriobacteriia</taxon>
        <taxon>Eggerthellales</taxon>
        <taxon>Eggerthellaceae</taxon>
        <taxon>Adlercreutzia</taxon>
    </lineage>
</organism>
<accession>A0ABS9WGB0</accession>
<protein>
    <submittedName>
        <fullName evidence="1">Uncharacterized protein</fullName>
    </submittedName>
</protein>
<reference evidence="1" key="1">
    <citation type="submission" date="2021-11" db="EMBL/GenBank/DDBJ databases">
        <title>A Novel Adlercreutzia Species, isolated from a Allomyrina dichotoma larva feces.</title>
        <authorList>
            <person name="Suh M.K."/>
        </authorList>
    </citation>
    <scope>NUCLEOTIDE SEQUENCE</scope>
    <source>
        <strain evidence="1">JBNU-10</strain>
    </source>
</reference>